<dbReference type="AlphaFoldDB" id="A0A6B2QZ21"/>
<dbReference type="GO" id="GO:0019284">
    <property type="term" value="P:L-methionine salvage from S-adenosylmethionine"/>
    <property type="evidence" value="ECO:0007669"/>
    <property type="project" value="TreeGrafter"/>
</dbReference>
<dbReference type="GO" id="GO:0008930">
    <property type="term" value="F:methylthioadenosine nucleosidase activity"/>
    <property type="evidence" value="ECO:0007669"/>
    <property type="project" value="TreeGrafter"/>
</dbReference>
<dbReference type="PANTHER" id="PTHR46832:SF1">
    <property type="entry name" value="5'-METHYLTHIOADENOSINE_S-ADENOSYLHOMOCYSTEINE NUCLEOSIDASE"/>
    <property type="match status" value="1"/>
</dbReference>
<dbReference type="PANTHER" id="PTHR46832">
    <property type="entry name" value="5'-METHYLTHIOADENOSINE/S-ADENOSYLHOMOCYSTEINE NUCLEOSIDASE"/>
    <property type="match status" value="1"/>
</dbReference>
<evidence type="ECO:0000313" key="2">
    <source>
        <dbReference type="EMBL" id="NDY83750.1"/>
    </source>
</evidence>
<evidence type="ECO:0000259" key="1">
    <source>
        <dbReference type="Pfam" id="PF01048"/>
    </source>
</evidence>
<protein>
    <submittedName>
        <fullName evidence="2">5'-methylthioadenosine/S-adenosylhomocysteine nucleosidase</fullName>
    </submittedName>
</protein>
<reference evidence="2" key="1">
    <citation type="submission" date="2020-02" db="EMBL/GenBank/DDBJ databases">
        <authorList>
            <person name="Chen W.-M."/>
        </authorList>
    </citation>
    <scope>NUCLEOTIDE SEQUENCE</scope>
    <source>
        <strain evidence="2">NBD-18</strain>
    </source>
</reference>
<dbReference type="CDD" id="cd09008">
    <property type="entry name" value="MTAN"/>
    <property type="match status" value="1"/>
</dbReference>
<dbReference type="RefSeq" id="WP_163655275.1">
    <property type="nucleotide sequence ID" value="NZ_JAAGRN010000007.1"/>
</dbReference>
<name>A0A6B2QZ21_9BURK</name>
<dbReference type="InterPro" id="IPR035994">
    <property type="entry name" value="Nucleoside_phosphorylase_sf"/>
</dbReference>
<proteinExistence type="predicted"/>
<comment type="caution">
    <text evidence="2">The sequence shown here is derived from an EMBL/GenBank/DDBJ whole genome shotgun (WGS) entry which is preliminary data.</text>
</comment>
<organism evidence="2">
    <name type="scientific">Sheuella amnicola</name>
    <dbReference type="NCBI Taxonomy" id="2707330"/>
    <lineage>
        <taxon>Bacteria</taxon>
        <taxon>Pseudomonadati</taxon>
        <taxon>Pseudomonadota</taxon>
        <taxon>Betaproteobacteria</taxon>
        <taxon>Burkholderiales</taxon>
        <taxon>Alcaligenaceae</taxon>
        <taxon>Sheuella</taxon>
    </lineage>
</organism>
<dbReference type="GO" id="GO:0005829">
    <property type="term" value="C:cytosol"/>
    <property type="evidence" value="ECO:0007669"/>
    <property type="project" value="TreeGrafter"/>
</dbReference>
<dbReference type="Pfam" id="PF01048">
    <property type="entry name" value="PNP_UDP_1"/>
    <property type="match status" value="1"/>
</dbReference>
<dbReference type="GO" id="GO:0008782">
    <property type="term" value="F:adenosylhomocysteine nucleosidase activity"/>
    <property type="evidence" value="ECO:0007669"/>
    <property type="project" value="TreeGrafter"/>
</dbReference>
<sequence>MTQHSNSKIVVITALDLELDAKKLPTRIKLVYSGVGKINATIATMRAVTRYAPDLIINFGTAGGLRPEIGGLLGISRVVQRDILAEPLSPRGRVPFCERPHEYFSKKGQFSCGSGDSFVTSHDPWLHEQNIDVVDMELFAIASVAHEHKLPWLAYKYVTDQANHESGKEWSDKVNHGEDLFLEELERLV</sequence>
<dbReference type="GO" id="GO:0009116">
    <property type="term" value="P:nucleoside metabolic process"/>
    <property type="evidence" value="ECO:0007669"/>
    <property type="project" value="InterPro"/>
</dbReference>
<dbReference type="SUPFAM" id="SSF53167">
    <property type="entry name" value="Purine and uridine phosphorylases"/>
    <property type="match status" value="1"/>
</dbReference>
<dbReference type="EMBL" id="JAAGRN010000007">
    <property type="protein sequence ID" value="NDY83750.1"/>
    <property type="molecule type" value="Genomic_DNA"/>
</dbReference>
<feature type="domain" description="Nucleoside phosphorylase" evidence="1">
    <location>
        <begin position="27"/>
        <end position="175"/>
    </location>
</feature>
<accession>A0A6B2QZ21</accession>
<gene>
    <name evidence="2" type="ORF">G3I67_10945</name>
</gene>
<dbReference type="Gene3D" id="3.40.50.1580">
    <property type="entry name" value="Nucleoside phosphorylase domain"/>
    <property type="match status" value="1"/>
</dbReference>
<dbReference type="InterPro" id="IPR000845">
    <property type="entry name" value="Nucleoside_phosphorylase_d"/>
</dbReference>